<dbReference type="HOGENOM" id="CLU_3037318_0_0_9"/>
<organism evidence="1 2">
    <name type="scientific">Roseburia intestinalis L1-82</name>
    <dbReference type="NCBI Taxonomy" id="536231"/>
    <lineage>
        <taxon>Bacteria</taxon>
        <taxon>Bacillati</taxon>
        <taxon>Bacillota</taxon>
        <taxon>Clostridia</taxon>
        <taxon>Lachnospirales</taxon>
        <taxon>Lachnospiraceae</taxon>
        <taxon>Roseburia</taxon>
    </lineage>
</organism>
<reference evidence="1 2" key="1">
    <citation type="submission" date="2009-08" db="EMBL/GenBank/DDBJ databases">
        <authorList>
            <person name="Weinstock G."/>
            <person name="Sodergren E."/>
            <person name="Clifton S."/>
            <person name="Fulton L."/>
            <person name="Fulton B."/>
            <person name="Courtney L."/>
            <person name="Fronick C."/>
            <person name="Harrison M."/>
            <person name="Strong C."/>
            <person name="Farmer C."/>
            <person name="Delahaunty K."/>
            <person name="Markovic C."/>
            <person name="Hall O."/>
            <person name="Minx P."/>
            <person name="Tomlinson C."/>
            <person name="Mitreva M."/>
            <person name="Nelson J."/>
            <person name="Hou S."/>
            <person name="Wollam A."/>
            <person name="Pepin K.H."/>
            <person name="Johnson M."/>
            <person name="Bhonagiri V."/>
            <person name="Nash W.E."/>
            <person name="Warren W."/>
            <person name="Chinwalla A."/>
            <person name="Mardis E.R."/>
            <person name="Wilson R.K."/>
        </authorList>
    </citation>
    <scope>NUCLEOTIDE SEQUENCE [LARGE SCALE GENOMIC DNA]</scope>
    <source>
        <strain evidence="1 2">L1-82</strain>
    </source>
</reference>
<dbReference type="AlphaFoldDB" id="C7GH73"/>
<accession>C7GH73</accession>
<name>C7GH73_9FIRM</name>
<comment type="caution">
    <text evidence="1">The sequence shown here is derived from an EMBL/GenBank/DDBJ whole genome shotgun (WGS) entry which is preliminary data.</text>
</comment>
<evidence type="ECO:0000313" key="2">
    <source>
        <dbReference type="Proteomes" id="UP000004828"/>
    </source>
</evidence>
<feature type="non-terminal residue" evidence="1">
    <location>
        <position position="1"/>
    </location>
</feature>
<sequence length="54" mass="6601">RCCKKCFLHSNLHSCVYSSNLNYYYHITFPKRIPYFFTAKQKNLIQCKKTFIFI</sequence>
<dbReference type="EMBL" id="ABYJ02000272">
    <property type="protein sequence ID" value="EEU98824.1"/>
    <property type="molecule type" value="Genomic_DNA"/>
</dbReference>
<dbReference type="Proteomes" id="UP000004828">
    <property type="component" value="Unassembled WGS sequence"/>
</dbReference>
<gene>
    <name evidence="1" type="ORF">ROSINTL182_09294</name>
</gene>
<protein>
    <submittedName>
        <fullName evidence="1">Uncharacterized protein</fullName>
    </submittedName>
</protein>
<evidence type="ECO:0000313" key="1">
    <source>
        <dbReference type="EMBL" id="EEU98824.1"/>
    </source>
</evidence>
<proteinExistence type="predicted"/>